<sequence length="163" mass="19288">MMYTAYIKSETFHLPIAHHTLVLDVKNRLYSSKDFSQHAIGKLYPINRINHDCIIVEKQNTNIFLLNFLLLIMHKQQHSIEAANYYSNTFIIEKLEELTGLNLRDSYDDLETQLVHFLQQQTPEATNVQKNEQDTRDTRKTRDTIRPISFTINWVKDTHNKLK</sequence>
<accession>A0A1C0Z1N3</accession>
<reference evidence="2 3" key="1">
    <citation type="submission" date="2016-07" db="EMBL/GenBank/DDBJ databases">
        <title>Caryophanon latum genome sequencing.</title>
        <authorList>
            <person name="Verma A."/>
            <person name="Pal Y."/>
            <person name="Krishnamurthi S."/>
        </authorList>
    </citation>
    <scope>NUCLEOTIDE SEQUENCE [LARGE SCALE GENOMIC DNA]</scope>
    <source>
        <strain evidence="2 3">DSM 14151</strain>
    </source>
</reference>
<evidence type="ECO:0000256" key="1">
    <source>
        <dbReference type="SAM" id="MobiDB-lite"/>
    </source>
</evidence>
<dbReference type="RefSeq" id="WP_066461780.1">
    <property type="nucleotide sequence ID" value="NZ_MATO01000010.1"/>
</dbReference>
<proteinExistence type="predicted"/>
<protein>
    <submittedName>
        <fullName evidence="2">Uncharacterized protein</fullName>
    </submittedName>
</protein>
<name>A0A1C0Z1N3_9BACL</name>
<feature type="region of interest" description="Disordered" evidence="1">
    <location>
        <begin position="123"/>
        <end position="142"/>
    </location>
</feature>
<evidence type="ECO:0000313" key="2">
    <source>
        <dbReference type="EMBL" id="OCS93351.1"/>
    </source>
</evidence>
<dbReference type="AlphaFoldDB" id="A0A1C0Z1N3"/>
<keyword evidence="3" id="KW-1185">Reference proteome</keyword>
<dbReference type="Proteomes" id="UP000093482">
    <property type="component" value="Unassembled WGS sequence"/>
</dbReference>
<gene>
    <name evidence="2" type="ORF">A6K76_05515</name>
</gene>
<feature type="compositionally biased region" description="Basic and acidic residues" evidence="1">
    <location>
        <begin position="131"/>
        <end position="142"/>
    </location>
</feature>
<organism evidence="2 3">
    <name type="scientific">Caryophanon latum</name>
    <dbReference type="NCBI Taxonomy" id="33977"/>
    <lineage>
        <taxon>Bacteria</taxon>
        <taxon>Bacillati</taxon>
        <taxon>Bacillota</taxon>
        <taxon>Bacilli</taxon>
        <taxon>Bacillales</taxon>
        <taxon>Caryophanaceae</taxon>
        <taxon>Caryophanon</taxon>
    </lineage>
</organism>
<evidence type="ECO:0000313" key="3">
    <source>
        <dbReference type="Proteomes" id="UP000093482"/>
    </source>
</evidence>
<dbReference type="EMBL" id="MATO01000010">
    <property type="protein sequence ID" value="OCS93351.1"/>
    <property type="molecule type" value="Genomic_DNA"/>
</dbReference>
<comment type="caution">
    <text evidence="2">The sequence shown here is derived from an EMBL/GenBank/DDBJ whole genome shotgun (WGS) entry which is preliminary data.</text>
</comment>